<dbReference type="AlphaFoldDB" id="A0A644ZNH9"/>
<accession>A0A644ZNH9</accession>
<name>A0A644ZNH9_9ZZZZ</name>
<dbReference type="EMBL" id="VSSQ01009680">
    <property type="protein sequence ID" value="MPM42306.1"/>
    <property type="molecule type" value="Genomic_DNA"/>
</dbReference>
<protein>
    <submittedName>
        <fullName evidence="1">Uncharacterized protein</fullName>
    </submittedName>
</protein>
<reference evidence="1" key="1">
    <citation type="submission" date="2019-08" db="EMBL/GenBank/DDBJ databases">
        <authorList>
            <person name="Kucharzyk K."/>
            <person name="Murdoch R.W."/>
            <person name="Higgins S."/>
            <person name="Loffler F."/>
        </authorList>
    </citation>
    <scope>NUCLEOTIDE SEQUENCE</scope>
</reference>
<comment type="caution">
    <text evidence="1">The sequence shown here is derived from an EMBL/GenBank/DDBJ whole genome shotgun (WGS) entry which is preliminary data.</text>
</comment>
<organism evidence="1">
    <name type="scientific">bioreactor metagenome</name>
    <dbReference type="NCBI Taxonomy" id="1076179"/>
    <lineage>
        <taxon>unclassified sequences</taxon>
        <taxon>metagenomes</taxon>
        <taxon>ecological metagenomes</taxon>
    </lineage>
</organism>
<proteinExistence type="predicted"/>
<gene>
    <name evidence="1" type="ORF">SDC9_88971</name>
</gene>
<evidence type="ECO:0000313" key="1">
    <source>
        <dbReference type="EMBL" id="MPM42306.1"/>
    </source>
</evidence>
<sequence>MGELAFEIGRNDQRHADIPVVDAVAHALVGFERRLLFENTRTAEAGDQLTGVGAAGVIEHREPDFIQIQRGGITQHKELDDRRRHQRNPRLGILEQLAQLLAQQGEETVKQSDHGYCSRLFGFLALATSMRTVVNAMMIRKFLTMLLQTLPTRKMVWRKST</sequence>